<sequence length="216" mass="22975">MTIRTVLFDVDGTLVDSNYLHIDAWQRAFAELGAPVDAWRIHRALGRDSGQLLHEVAGERDDEWNDRARALHAQHLQELAPRLRAFGGAADLLRAVADRGIRVVLATSAAEDELAMLRRAIDADDAVHASTSADDVDEAKPDPGILQIALSRADATAAEALVVGDSVWDMTAAGRAQIRSVGVLCGGVGAAELTEAGAQEVFDGPAALLEALDRLL</sequence>
<dbReference type="GO" id="GO:0008967">
    <property type="term" value="F:phosphoglycolate phosphatase activity"/>
    <property type="evidence" value="ECO:0007669"/>
    <property type="project" value="TreeGrafter"/>
</dbReference>
<dbReference type="Pfam" id="PF13419">
    <property type="entry name" value="HAD_2"/>
    <property type="match status" value="1"/>
</dbReference>
<dbReference type="GO" id="GO:0006281">
    <property type="term" value="P:DNA repair"/>
    <property type="evidence" value="ECO:0007669"/>
    <property type="project" value="TreeGrafter"/>
</dbReference>
<dbReference type="PANTHER" id="PTHR43434:SF16">
    <property type="entry name" value="BLL8046 PROTEIN"/>
    <property type="match status" value="1"/>
</dbReference>
<dbReference type="EMBL" id="CP043641">
    <property type="protein sequence ID" value="QNE36308.1"/>
    <property type="molecule type" value="Genomic_DNA"/>
</dbReference>
<dbReference type="SFLD" id="SFLDS00003">
    <property type="entry name" value="Haloacid_Dehalogenase"/>
    <property type="match status" value="1"/>
</dbReference>
<dbReference type="SUPFAM" id="SSF56784">
    <property type="entry name" value="HAD-like"/>
    <property type="match status" value="1"/>
</dbReference>
<dbReference type="SFLD" id="SFLDG01135">
    <property type="entry name" value="C1.5.6:_HAD__Beta-PGM__Phospha"/>
    <property type="match status" value="1"/>
</dbReference>
<reference evidence="2" key="1">
    <citation type="submission" date="2019-09" db="EMBL/GenBank/DDBJ databases">
        <title>Antimicrobial potential of Antarctic Bacteria.</title>
        <authorList>
            <person name="Benaud N."/>
            <person name="Edwards R.J."/>
            <person name="Ferrari B.C."/>
        </authorList>
    </citation>
    <scope>NUCLEOTIDE SEQUENCE [LARGE SCALE GENOMIC DNA]</scope>
    <source>
        <strain evidence="2">INR9</strain>
    </source>
</reference>
<dbReference type="InterPro" id="IPR050155">
    <property type="entry name" value="HAD-like_hydrolase_sf"/>
</dbReference>
<gene>
    <name evidence="1" type="ORF">F1C12_15105</name>
</gene>
<dbReference type="Gene3D" id="1.10.150.240">
    <property type="entry name" value="Putative phosphatase, domain 2"/>
    <property type="match status" value="1"/>
</dbReference>
<name>A0A7G6YCU3_9MICO</name>
<keyword evidence="1" id="KW-0378">Hydrolase</keyword>
<dbReference type="Gene3D" id="3.40.50.1000">
    <property type="entry name" value="HAD superfamily/HAD-like"/>
    <property type="match status" value="1"/>
</dbReference>
<evidence type="ECO:0000313" key="2">
    <source>
        <dbReference type="Proteomes" id="UP000515511"/>
    </source>
</evidence>
<dbReference type="PANTHER" id="PTHR43434">
    <property type="entry name" value="PHOSPHOGLYCOLATE PHOSPHATASE"/>
    <property type="match status" value="1"/>
</dbReference>
<dbReference type="GO" id="GO:0005829">
    <property type="term" value="C:cytosol"/>
    <property type="evidence" value="ECO:0007669"/>
    <property type="project" value="TreeGrafter"/>
</dbReference>
<accession>A0A7G6YCU3</accession>
<proteinExistence type="predicted"/>
<dbReference type="Proteomes" id="UP000515511">
    <property type="component" value="Chromosome"/>
</dbReference>
<dbReference type="InterPro" id="IPR036412">
    <property type="entry name" value="HAD-like_sf"/>
</dbReference>
<dbReference type="InterPro" id="IPR023214">
    <property type="entry name" value="HAD_sf"/>
</dbReference>
<dbReference type="SFLD" id="SFLDG01129">
    <property type="entry name" value="C1.5:_HAD__Beta-PGM__Phosphata"/>
    <property type="match status" value="1"/>
</dbReference>
<dbReference type="RefSeq" id="WP_185275742.1">
    <property type="nucleotide sequence ID" value="NZ_CP043641.1"/>
</dbReference>
<dbReference type="NCBIfam" id="TIGR01549">
    <property type="entry name" value="HAD-SF-IA-v1"/>
    <property type="match status" value="1"/>
</dbReference>
<dbReference type="NCBIfam" id="TIGR01509">
    <property type="entry name" value="HAD-SF-IA-v3"/>
    <property type="match status" value="1"/>
</dbReference>
<dbReference type="InterPro" id="IPR041492">
    <property type="entry name" value="HAD_2"/>
</dbReference>
<evidence type="ECO:0000313" key="1">
    <source>
        <dbReference type="EMBL" id="QNE36308.1"/>
    </source>
</evidence>
<dbReference type="KEGG" id="lse:F1C12_15105"/>
<dbReference type="AlphaFoldDB" id="A0A7G6YCU3"/>
<protein>
    <submittedName>
        <fullName evidence="1">HAD family hydrolase</fullName>
    </submittedName>
</protein>
<dbReference type="InterPro" id="IPR006439">
    <property type="entry name" value="HAD-SF_hydro_IA"/>
</dbReference>
<organism evidence="1 2">
    <name type="scientific">Leifsonia shinshuensis</name>
    <dbReference type="NCBI Taxonomy" id="150026"/>
    <lineage>
        <taxon>Bacteria</taxon>
        <taxon>Bacillati</taxon>
        <taxon>Actinomycetota</taxon>
        <taxon>Actinomycetes</taxon>
        <taxon>Micrococcales</taxon>
        <taxon>Microbacteriaceae</taxon>
        <taxon>Leifsonia</taxon>
    </lineage>
</organism>
<dbReference type="InterPro" id="IPR023198">
    <property type="entry name" value="PGP-like_dom2"/>
</dbReference>